<accession>A0A3R8JKT7</accession>
<dbReference type="AlphaFoldDB" id="A0A3R8JKT7"/>
<comment type="caution">
    <text evidence="1">The sequence shown here is derived from an EMBL/GenBank/DDBJ whole genome shotgun (WGS) entry which is preliminary data.</text>
</comment>
<gene>
    <name evidence="1" type="ORF">EBB54_07240</name>
</gene>
<evidence type="ECO:0000313" key="2">
    <source>
        <dbReference type="Proteomes" id="UP000274920"/>
    </source>
</evidence>
<organism evidence="1 2">
    <name type="scientific">Schaedlerella arabinosiphila</name>
    <dbReference type="NCBI Taxonomy" id="2044587"/>
    <lineage>
        <taxon>Bacteria</taxon>
        <taxon>Bacillati</taxon>
        <taxon>Bacillota</taxon>
        <taxon>Clostridia</taxon>
        <taxon>Lachnospirales</taxon>
        <taxon>Lachnospiraceae</taxon>
        <taxon>Schaedlerella</taxon>
    </lineage>
</organism>
<name>A0A3R8JKT7_9FIRM</name>
<evidence type="ECO:0000313" key="1">
    <source>
        <dbReference type="EMBL" id="RRK31181.1"/>
    </source>
</evidence>
<reference evidence="1" key="1">
    <citation type="submission" date="2018-10" db="EMBL/GenBank/DDBJ databases">
        <title>Schaedlerella arabinophila gen. nov. sp. nov., isolated from the mouse intestinal tract and comparative analysis with the genome of the closely related altered Schaedler flora strain ASF502.</title>
        <authorList>
            <person name="Miyake S."/>
            <person name="Soh M."/>
            <person name="Seedorf H."/>
        </authorList>
    </citation>
    <scope>NUCLEOTIDE SEQUENCE [LARGE SCALE GENOMIC DNA]</scope>
    <source>
        <strain evidence="1">DSM 106076</strain>
    </source>
</reference>
<sequence>MSEKEQLKQIIDRLPDYKLAYVANLIMGIEKTNIEEIEPDEWDLEMIEHAKKINDGHGIPIETLASELGVKL</sequence>
<protein>
    <submittedName>
        <fullName evidence="1">Uncharacterized protein</fullName>
    </submittedName>
</protein>
<proteinExistence type="predicted"/>
<dbReference type="EMBL" id="RHJS01000002">
    <property type="protein sequence ID" value="RRK31181.1"/>
    <property type="molecule type" value="Genomic_DNA"/>
</dbReference>
<dbReference type="Proteomes" id="UP000274920">
    <property type="component" value="Unassembled WGS sequence"/>
</dbReference>
<keyword evidence="2" id="KW-1185">Reference proteome</keyword>
<dbReference type="RefSeq" id="WP_125126912.1">
    <property type="nucleotide sequence ID" value="NZ_RHJS01000002.1"/>
</dbReference>